<dbReference type="OrthoDB" id="9803842at2"/>
<dbReference type="InterPro" id="IPR014746">
    <property type="entry name" value="Gln_synth/guanido_kin_cat_dom"/>
</dbReference>
<dbReference type="Gene3D" id="3.30.590.20">
    <property type="match status" value="1"/>
</dbReference>
<dbReference type="AlphaFoldDB" id="A0A2S6H0B7"/>
<evidence type="ECO:0000256" key="3">
    <source>
        <dbReference type="ARBA" id="ARBA00022840"/>
    </source>
</evidence>
<dbReference type="GO" id="GO:0005524">
    <property type="term" value="F:ATP binding"/>
    <property type="evidence" value="ECO:0007669"/>
    <property type="project" value="UniProtKB-KW"/>
</dbReference>
<keyword evidence="3 5" id="KW-0067">ATP-binding</keyword>
<comment type="caution">
    <text evidence="6">The sequence shown here is derived from an EMBL/GenBank/DDBJ whole genome shotgun (WGS) entry which is preliminary data.</text>
</comment>
<dbReference type="Proteomes" id="UP000239203">
    <property type="component" value="Unassembled WGS sequence"/>
</dbReference>
<evidence type="ECO:0000256" key="5">
    <source>
        <dbReference type="HAMAP-Rule" id="MF_01609"/>
    </source>
</evidence>
<evidence type="ECO:0000256" key="2">
    <source>
        <dbReference type="ARBA" id="ARBA00022741"/>
    </source>
</evidence>
<dbReference type="HAMAP" id="MF_01609">
    <property type="entry name" value="Glu_cys_ligase_2"/>
    <property type="match status" value="1"/>
</dbReference>
<dbReference type="InterPro" id="IPR011793">
    <property type="entry name" value="YbdK"/>
</dbReference>
<accession>A0A2S6H0B7</accession>
<dbReference type="InterPro" id="IPR050141">
    <property type="entry name" value="GCL_type2/YbdK_subfam"/>
</dbReference>
<organism evidence="6 7">
    <name type="scientific">Actinokineospora auranticolor</name>
    <dbReference type="NCBI Taxonomy" id="155976"/>
    <lineage>
        <taxon>Bacteria</taxon>
        <taxon>Bacillati</taxon>
        <taxon>Actinomycetota</taxon>
        <taxon>Actinomycetes</taxon>
        <taxon>Pseudonocardiales</taxon>
        <taxon>Pseudonocardiaceae</taxon>
        <taxon>Actinokineospora</taxon>
    </lineage>
</organism>
<name>A0A2S6H0B7_9PSEU</name>
<dbReference type="EC" id="6.3.2.2" evidence="5"/>
<keyword evidence="2 5" id="KW-0547">Nucleotide-binding</keyword>
<comment type="similarity">
    <text evidence="5">Belongs to the glutamate--cysteine ligase type 2 family. YbdK subfamily.</text>
</comment>
<proteinExistence type="inferred from homology"/>
<dbReference type="EMBL" id="PTIX01000001">
    <property type="protein sequence ID" value="PPK70871.1"/>
    <property type="molecule type" value="Genomic_DNA"/>
</dbReference>
<evidence type="ECO:0000256" key="1">
    <source>
        <dbReference type="ARBA" id="ARBA00022598"/>
    </source>
</evidence>
<dbReference type="RefSeq" id="WP_104475746.1">
    <property type="nucleotide sequence ID" value="NZ_CP154825.1"/>
</dbReference>
<dbReference type="InterPro" id="IPR006336">
    <property type="entry name" value="GCS2"/>
</dbReference>
<evidence type="ECO:0000313" key="6">
    <source>
        <dbReference type="EMBL" id="PPK70871.1"/>
    </source>
</evidence>
<dbReference type="Pfam" id="PF04107">
    <property type="entry name" value="GCS2"/>
    <property type="match status" value="1"/>
</dbReference>
<gene>
    <name evidence="6" type="ORF">CLV40_10157</name>
</gene>
<dbReference type="GO" id="GO:0042398">
    <property type="term" value="P:modified amino acid biosynthetic process"/>
    <property type="evidence" value="ECO:0007669"/>
    <property type="project" value="InterPro"/>
</dbReference>
<comment type="function">
    <text evidence="5">ATP-dependent carboxylate-amine ligase which exhibits weak glutamate--cysteine ligase activity.</text>
</comment>
<sequence>MAEQDYTVGVEEEFFLVDADGDLVDQGPEAVAGITDVDLKPELLRCQVESATGVLRHAEEIRGELAALRARLADAAAERDAVLIAAGTVPHAQRDISEIGPGTRYHRIARHVGPFIFADLTCGCHVHVGVEDRAAGLRVANHLRPWLPALLAVSGNSAFQGGVDTGYASTRHVLWGRWPSAGPPPYVDSVEEYEDIVGRLLEVGAAMDRKMVYWDVRPSEAQPTVEVRVADVLGTVEEAALLAVLVRCLVAEAVESPDPAPRVPGTVISAAQWRAAKDGLVASVPDPRTGTLREAMAVVRDLVDRHSASLKASGELPFVEETLSFLTHNGDGAHRQREAFHRTGSVDGVLRMLARQTSGAT</sequence>
<dbReference type="PANTHER" id="PTHR36510">
    <property type="entry name" value="GLUTAMATE--CYSTEINE LIGASE 2-RELATED"/>
    <property type="match status" value="1"/>
</dbReference>
<keyword evidence="1 5" id="KW-0436">Ligase</keyword>
<evidence type="ECO:0000256" key="4">
    <source>
        <dbReference type="ARBA" id="ARBA00048819"/>
    </source>
</evidence>
<evidence type="ECO:0000313" key="7">
    <source>
        <dbReference type="Proteomes" id="UP000239203"/>
    </source>
</evidence>
<dbReference type="NCBIfam" id="NF010041">
    <property type="entry name" value="PRK13517.1-1"/>
    <property type="match status" value="1"/>
</dbReference>
<comment type="catalytic activity">
    <reaction evidence="4 5">
        <text>L-cysteine + L-glutamate + ATP = gamma-L-glutamyl-L-cysteine + ADP + phosphate + H(+)</text>
        <dbReference type="Rhea" id="RHEA:13285"/>
        <dbReference type="ChEBI" id="CHEBI:15378"/>
        <dbReference type="ChEBI" id="CHEBI:29985"/>
        <dbReference type="ChEBI" id="CHEBI:30616"/>
        <dbReference type="ChEBI" id="CHEBI:35235"/>
        <dbReference type="ChEBI" id="CHEBI:43474"/>
        <dbReference type="ChEBI" id="CHEBI:58173"/>
        <dbReference type="ChEBI" id="CHEBI:456216"/>
        <dbReference type="EC" id="6.3.2.2"/>
    </reaction>
</comment>
<dbReference type="GO" id="GO:0004357">
    <property type="term" value="F:glutamate-cysteine ligase activity"/>
    <property type="evidence" value="ECO:0007669"/>
    <property type="project" value="UniProtKB-EC"/>
</dbReference>
<dbReference type="NCBIfam" id="TIGR02050">
    <property type="entry name" value="gshA_cyan_rel"/>
    <property type="match status" value="1"/>
</dbReference>
<dbReference type="SUPFAM" id="SSF55931">
    <property type="entry name" value="Glutamine synthetase/guanido kinase"/>
    <property type="match status" value="1"/>
</dbReference>
<keyword evidence="7" id="KW-1185">Reference proteome</keyword>
<reference evidence="6 7" key="1">
    <citation type="submission" date="2018-02" db="EMBL/GenBank/DDBJ databases">
        <title>Genomic Encyclopedia of Archaeal and Bacterial Type Strains, Phase II (KMG-II): from individual species to whole genera.</title>
        <authorList>
            <person name="Goeker M."/>
        </authorList>
    </citation>
    <scope>NUCLEOTIDE SEQUENCE [LARGE SCALE GENOMIC DNA]</scope>
    <source>
        <strain evidence="6 7">YU 961-1</strain>
    </source>
</reference>
<protein>
    <recommendedName>
        <fullName evidence="5">Putative glutamate--cysteine ligase 2</fullName>
        <ecNumber evidence="5">6.3.2.2</ecNumber>
    </recommendedName>
    <alternativeName>
        <fullName evidence="5">Gamma-glutamylcysteine synthetase 2</fullName>
        <shortName evidence="5">GCS 2</shortName>
        <shortName evidence="5">Gamma-GCS 2</shortName>
    </alternativeName>
</protein>
<dbReference type="PANTHER" id="PTHR36510:SF1">
    <property type="entry name" value="GLUTAMATE--CYSTEINE LIGASE 2-RELATED"/>
    <property type="match status" value="1"/>
</dbReference>